<name>A0A2A2KHY7_9BILA</name>
<comment type="caution">
    <text evidence="2">The sequence shown here is derived from an EMBL/GenBank/DDBJ whole genome shotgun (WGS) entry which is preliminary data.</text>
</comment>
<organism evidence="2 3">
    <name type="scientific">Diploscapter pachys</name>
    <dbReference type="NCBI Taxonomy" id="2018661"/>
    <lineage>
        <taxon>Eukaryota</taxon>
        <taxon>Metazoa</taxon>
        <taxon>Ecdysozoa</taxon>
        <taxon>Nematoda</taxon>
        <taxon>Chromadorea</taxon>
        <taxon>Rhabditida</taxon>
        <taxon>Rhabditina</taxon>
        <taxon>Rhabditomorpha</taxon>
        <taxon>Rhabditoidea</taxon>
        <taxon>Rhabditidae</taxon>
        <taxon>Diploscapter</taxon>
    </lineage>
</organism>
<keyword evidence="1" id="KW-1133">Transmembrane helix</keyword>
<keyword evidence="1" id="KW-0812">Transmembrane</keyword>
<accession>A0A2A2KHY7</accession>
<reference evidence="2 3" key="1">
    <citation type="journal article" date="2017" name="Curr. Biol.">
        <title>Genome architecture and evolution of a unichromosomal asexual nematode.</title>
        <authorList>
            <person name="Fradin H."/>
            <person name="Zegar C."/>
            <person name="Gutwein M."/>
            <person name="Lucas J."/>
            <person name="Kovtun M."/>
            <person name="Corcoran D."/>
            <person name="Baugh L.R."/>
            <person name="Kiontke K."/>
            <person name="Gunsalus K."/>
            <person name="Fitch D.H."/>
            <person name="Piano F."/>
        </authorList>
    </citation>
    <scope>NUCLEOTIDE SEQUENCE [LARGE SCALE GENOMIC DNA]</scope>
    <source>
        <strain evidence="2">PF1309</strain>
    </source>
</reference>
<evidence type="ECO:0000256" key="1">
    <source>
        <dbReference type="SAM" id="Phobius"/>
    </source>
</evidence>
<dbReference type="AlphaFoldDB" id="A0A2A2KHY7"/>
<proteinExistence type="predicted"/>
<keyword evidence="3" id="KW-1185">Reference proteome</keyword>
<keyword evidence="1" id="KW-0472">Membrane</keyword>
<gene>
    <name evidence="2" type="ORF">WR25_26638</name>
</gene>
<evidence type="ECO:0000313" key="2">
    <source>
        <dbReference type="EMBL" id="PAV73462.1"/>
    </source>
</evidence>
<evidence type="ECO:0000313" key="3">
    <source>
        <dbReference type="Proteomes" id="UP000218231"/>
    </source>
</evidence>
<dbReference type="Proteomes" id="UP000218231">
    <property type="component" value="Unassembled WGS sequence"/>
</dbReference>
<protein>
    <submittedName>
        <fullName evidence="2">Uncharacterized protein</fullName>
    </submittedName>
</protein>
<feature type="transmembrane region" description="Helical" evidence="1">
    <location>
        <begin position="20"/>
        <end position="37"/>
    </location>
</feature>
<sequence length="107" mass="11744">MSSSSSLSSCSPGGDLSTGFLPALALLCLLLLLSVSGRNRPLASLSRGVRGVERVDLLRLAERELLLTERLLREAMRSLCLRVEVDAFLSASLSLLLDERERLRYVL</sequence>
<dbReference type="EMBL" id="LIAE01008587">
    <property type="protein sequence ID" value="PAV73462.1"/>
    <property type="molecule type" value="Genomic_DNA"/>
</dbReference>